<evidence type="ECO:0000259" key="8">
    <source>
        <dbReference type="PROSITE" id="PS50222"/>
    </source>
</evidence>
<feature type="transmembrane region" description="Helical" evidence="7">
    <location>
        <begin position="214"/>
        <end position="236"/>
    </location>
</feature>
<dbReference type="Gene3D" id="1.20.120.350">
    <property type="entry name" value="Voltage-gated potassium channels. Chain C"/>
    <property type="match status" value="1"/>
</dbReference>
<evidence type="ECO:0000313" key="9">
    <source>
        <dbReference type="EMBL" id="OLP77228.1"/>
    </source>
</evidence>
<feature type="compositionally biased region" description="Low complexity" evidence="6">
    <location>
        <begin position="157"/>
        <end position="172"/>
    </location>
</feature>
<evidence type="ECO:0000313" key="10">
    <source>
        <dbReference type="Proteomes" id="UP000186817"/>
    </source>
</evidence>
<evidence type="ECO:0000256" key="3">
    <source>
        <dbReference type="ARBA" id="ARBA00022837"/>
    </source>
</evidence>
<evidence type="ECO:0000256" key="4">
    <source>
        <dbReference type="ARBA" id="ARBA00022989"/>
    </source>
</evidence>
<dbReference type="OrthoDB" id="444540at2759"/>
<feature type="domain" description="EF-hand" evidence="8">
    <location>
        <begin position="522"/>
        <end position="557"/>
    </location>
</feature>
<dbReference type="SUPFAM" id="SSF81324">
    <property type="entry name" value="Voltage-gated potassium channels"/>
    <property type="match status" value="1"/>
</dbReference>
<reference evidence="9 10" key="1">
    <citation type="submission" date="2016-02" db="EMBL/GenBank/DDBJ databases">
        <title>Genome analysis of coral dinoflagellate symbionts highlights evolutionary adaptations to a symbiotic lifestyle.</title>
        <authorList>
            <person name="Aranda M."/>
            <person name="Li Y."/>
            <person name="Liew Y.J."/>
            <person name="Baumgarten S."/>
            <person name="Simakov O."/>
            <person name="Wilson M."/>
            <person name="Piel J."/>
            <person name="Ashoor H."/>
            <person name="Bougouffa S."/>
            <person name="Bajic V.B."/>
            <person name="Ryu T."/>
            <person name="Ravasi T."/>
            <person name="Bayer T."/>
            <person name="Micklem G."/>
            <person name="Kim H."/>
            <person name="Bhak J."/>
            <person name="Lajeunesse T.C."/>
            <person name="Voolstra C.R."/>
        </authorList>
    </citation>
    <scope>NUCLEOTIDE SEQUENCE [LARGE SCALE GENOMIC DNA]</scope>
    <source>
        <strain evidence="9 10">CCMP2467</strain>
    </source>
</reference>
<keyword evidence="10" id="KW-1185">Reference proteome</keyword>
<dbReference type="InterPro" id="IPR018247">
    <property type="entry name" value="EF_Hand_1_Ca_BS"/>
</dbReference>
<comment type="subcellular location">
    <subcellularLocation>
        <location evidence="1">Membrane</location>
        <topology evidence="1">Multi-pass membrane protein</topology>
    </subcellularLocation>
</comment>
<evidence type="ECO:0000256" key="7">
    <source>
        <dbReference type="SAM" id="Phobius"/>
    </source>
</evidence>
<gene>
    <name evidence="9" type="primary">CACNA1A</name>
    <name evidence="9" type="ORF">AK812_SmicGene42731</name>
</gene>
<dbReference type="Gene3D" id="1.10.287.70">
    <property type="match status" value="1"/>
</dbReference>
<dbReference type="PANTHER" id="PTHR10037">
    <property type="entry name" value="VOLTAGE-GATED CATION CHANNEL CALCIUM AND SODIUM"/>
    <property type="match status" value="1"/>
</dbReference>
<dbReference type="PROSITE" id="PS00018">
    <property type="entry name" value="EF_HAND_1"/>
    <property type="match status" value="1"/>
</dbReference>
<keyword evidence="5 7" id="KW-0472">Membrane</keyword>
<dbReference type="InterPro" id="IPR002048">
    <property type="entry name" value="EF_hand_dom"/>
</dbReference>
<dbReference type="SUPFAM" id="SSF47473">
    <property type="entry name" value="EF-hand"/>
    <property type="match status" value="1"/>
</dbReference>
<dbReference type="InterPro" id="IPR027359">
    <property type="entry name" value="Volt_channel_dom_sf"/>
</dbReference>
<dbReference type="EMBL" id="LSRX01001813">
    <property type="protein sequence ID" value="OLP77228.1"/>
    <property type="molecule type" value="Genomic_DNA"/>
</dbReference>
<proteinExistence type="predicted"/>
<dbReference type="Gene3D" id="1.10.238.10">
    <property type="entry name" value="EF-hand"/>
    <property type="match status" value="1"/>
</dbReference>
<dbReference type="Pfam" id="PF00520">
    <property type="entry name" value="Ion_trans"/>
    <property type="match status" value="1"/>
</dbReference>
<dbReference type="InterPro" id="IPR011992">
    <property type="entry name" value="EF-hand-dom_pair"/>
</dbReference>
<dbReference type="Proteomes" id="UP000186817">
    <property type="component" value="Unassembled WGS sequence"/>
</dbReference>
<feature type="transmembrane region" description="Helical" evidence="7">
    <location>
        <begin position="422"/>
        <end position="444"/>
    </location>
</feature>
<name>A0A1Q9C2T6_SYMMI</name>
<feature type="region of interest" description="Disordered" evidence="6">
    <location>
        <begin position="1"/>
        <end position="54"/>
    </location>
</feature>
<dbReference type="InterPro" id="IPR043203">
    <property type="entry name" value="VGCC_Ca_Na"/>
</dbReference>
<evidence type="ECO:0000256" key="1">
    <source>
        <dbReference type="ARBA" id="ARBA00004141"/>
    </source>
</evidence>
<accession>A0A1Q9C2T6</accession>
<dbReference type="AlphaFoldDB" id="A0A1Q9C2T6"/>
<dbReference type="PROSITE" id="PS50222">
    <property type="entry name" value="EF_HAND_2"/>
    <property type="match status" value="1"/>
</dbReference>
<keyword evidence="3" id="KW-0106">Calcium</keyword>
<feature type="transmembrane region" description="Helical" evidence="7">
    <location>
        <begin position="248"/>
        <end position="273"/>
    </location>
</feature>
<evidence type="ECO:0000256" key="2">
    <source>
        <dbReference type="ARBA" id="ARBA00022692"/>
    </source>
</evidence>
<evidence type="ECO:0000256" key="5">
    <source>
        <dbReference type="ARBA" id="ARBA00023136"/>
    </source>
</evidence>
<comment type="caution">
    <text evidence="9">The sequence shown here is derived from an EMBL/GenBank/DDBJ whole genome shotgun (WGS) entry which is preliminary data.</text>
</comment>
<dbReference type="PANTHER" id="PTHR10037:SF62">
    <property type="entry name" value="SODIUM CHANNEL PROTEIN 60E"/>
    <property type="match status" value="1"/>
</dbReference>
<organism evidence="9 10">
    <name type="scientific">Symbiodinium microadriaticum</name>
    <name type="common">Dinoflagellate</name>
    <name type="synonym">Zooxanthella microadriatica</name>
    <dbReference type="NCBI Taxonomy" id="2951"/>
    <lineage>
        <taxon>Eukaryota</taxon>
        <taxon>Sar</taxon>
        <taxon>Alveolata</taxon>
        <taxon>Dinophyceae</taxon>
        <taxon>Suessiales</taxon>
        <taxon>Symbiodiniaceae</taxon>
        <taxon>Symbiodinium</taxon>
    </lineage>
</organism>
<feature type="region of interest" description="Disordered" evidence="6">
    <location>
        <begin position="151"/>
        <end position="175"/>
    </location>
</feature>
<dbReference type="GO" id="GO:0001518">
    <property type="term" value="C:voltage-gated sodium channel complex"/>
    <property type="evidence" value="ECO:0007669"/>
    <property type="project" value="TreeGrafter"/>
</dbReference>
<dbReference type="GO" id="GO:0005248">
    <property type="term" value="F:voltage-gated sodium channel activity"/>
    <property type="evidence" value="ECO:0007669"/>
    <property type="project" value="TreeGrafter"/>
</dbReference>
<sequence>MRYPMKHLERQGKDNGLAKKWAAQKEFADREASLKSTNSKEASRAGSPKGEMARGKYDHENFLVAPSHACKLQERAEAMNGRAGRTKAGVAVNLEQTIEMPSAVPHELMVLEREVSPAGPHVGQSLEEKVGRTASAAPNGRATTSSSLYTAETAVDSQPSQVRASQSQSRRTQAYRKRVSQAARYLAKARIEHNSEDSTGNCRRILKKITTSTWFSYAIMSVILFNLIFLGIEVSVTMQMGNDDIPVMFAIVNATVVLIFMVEVGMNFVAFGCSEFCLGKDRGWNLFDVVVISMSTLEIAYDLYSKATDASSVSQSGGQVLFVRSLRLARAMRGIRVMRLLRYVASLRTLVLSIVSSIWSLMWTVLLLILIIYSFAVILTQLVNDFCRYESVRLAQDGNAVPSCAAYPDLQRYWASLPDSMLTLFLAISGGVDWYIIITVFAVINVVTGVFCNTAIESAAEDKDIAIMKQMKQQRAQVESLRGFFEKIQTVEGNVGNQVSLRDLKEALHRDKLSGFLESMGISTQDVWSLFMIIDADRSGLIDLEEFVAGCMQLHGPAKSLHVAKMSHDNKVTRQMLQEVEVAVRQAHGKLDRLLRKPGRDSFSM</sequence>
<keyword evidence="4 7" id="KW-1133">Transmembrane helix</keyword>
<feature type="compositionally biased region" description="Basic and acidic residues" evidence="6">
    <location>
        <begin position="1"/>
        <end position="17"/>
    </location>
</feature>
<protein>
    <submittedName>
        <fullName evidence="9">Voltage-dependent P/Q-type calcium channel subunit alpha-1A</fullName>
    </submittedName>
</protein>
<evidence type="ECO:0000256" key="6">
    <source>
        <dbReference type="SAM" id="MobiDB-lite"/>
    </source>
</evidence>
<dbReference type="GO" id="GO:0005509">
    <property type="term" value="F:calcium ion binding"/>
    <property type="evidence" value="ECO:0007669"/>
    <property type="project" value="InterPro"/>
</dbReference>
<keyword evidence="2 7" id="KW-0812">Transmembrane</keyword>
<feature type="transmembrane region" description="Helical" evidence="7">
    <location>
        <begin position="365"/>
        <end position="383"/>
    </location>
</feature>
<dbReference type="InterPro" id="IPR005821">
    <property type="entry name" value="Ion_trans_dom"/>
</dbReference>